<dbReference type="AlphaFoldDB" id="J3LP28"/>
<dbReference type="EC" id="1.11.1.7" evidence="14"/>
<dbReference type="PROSITE" id="PS50873">
    <property type="entry name" value="PEROXIDASE_4"/>
    <property type="match status" value="1"/>
</dbReference>
<evidence type="ECO:0000256" key="6">
    <source>
        <dbReference type="ARBA" id="ARBA00023002"/>
    </source>
</evidence>
<keyword evidence="8 14" id="KW-0376">Hydrogen peroxide</keyword>
<comment type="cofactor">
    <cofactor evidence="14">
        <name>heme b</name>
        <dbReference type="ChEBI" id="CHEBI:60344"/>
    </cofactor>
    <text evidence="14">Binds 1 heme b (iron(II)-protoporphyrin IX) group per subunit.</text>
</comment>
<evidence type="ECO:0000256" key="7">
    <source>
        <dbReference type="ARBA" id="ARBA00023004"/>
    </source>
</evidence>
<dbReference type="Pfam" id="PF00141">
    <property type="entry name" value="peroxidase"/>
    <property type="match status" value="1"/>
</dbReference>
<accession>J3LP28</accession>
<feature type="site" description="Transition state stabilizer" evidence="12">
    <location>
        <position position="63"/>
    </location>
</feature>
<dbReference type="GO" id="GO:0006979">
    <property type="term" value="P:response to oxidative stress"/>
    <property type="evidence" value="ECO:0007669"/>
    <property type="project" value="UniProtKB-UniRule"/>
</dbReference>
<evidence type="ECO:0000256" key="12">
    <source>
        <dbReference type="PIRSR" id="PIRSR600823-4"/>
    </source>
</evidence>
<dbReference type="InterPro" id="IPR019794">
    <property type="entry name" value="Peroxidases_AS"/>
</dbReference>
<feature type="region of interest" description="Disordered" evidence="15">
    <location>
        <begin position="153"/>
        <end position="246"/>
    </location>
</feature>
<keyword evidence="3 14" id="KW-0349">Heme</keyword>
<feature type="binding site" evidence="11">
    <location>
        <position position="73"/>
    </location>
    <ligand>
        <name>Ca(2+)</name>
        <dbReference type="ChEBI" id="CHEBI:29108"/>
        <label>1</label>
    </ligand>
</feature>
<feature type="region of interest" description="Disordered" evidence="15">
    <location>
        <begin position="273"/>
        <end position="296"/>
    </location>
</feature>
<dbReference type="GO" id="GO:0020037">
    <property type="term" value="F:heme binding"/>
    <property type="evidence" value="ECO:0007669"/>
    <property type="project" value="UniProtKB-UniRule"/>
</dbReference>
<feature type="chain" id="PRO_5005136649" description="Peroxidase" evidence="14">
    <location>
        <begin position="27"/>
        <end position="330"/>
    </location>
</feature>
<feature type="binding site" evidence="11">
    <location>
        <position position="90"/>
    </location>
    <ligand>
        <name>Ca(2+)</name>
        <dbReference type="ChEBI" id="CHEBI:29108"/>
        <label>1</label>
    </ligand>
</feature>
<evidence type="ECO:0000313" key="17">
    <source>
        <dbReference type="EnsemblPlants" id="OB03G28040.1"/>
    </source>
</evidence>
<dbReference type="eggNOG" id="ENOG502QPX7">
    <property type="taxonomic scope" value="Eukaryota"/>
</dbReference>
<reference evidence="17" key="2">
    <citation type="submission" date="2013-04" db="UniProtKB">
        <authorList>
            <consortium name="EnsemblPlants"/>
        </authorList>
    </citation>
    <scope>IDENTIFICATION</scope>
</reference>
<keyword evidence="18" id="KW-1185">Reference proteome</keyword>
<comment type="subcellular location">
    <subcellularLocation>
        <location evidence="14">Secreted</location>
    </subcellularLocation>
</comment>
<keyword evidence="6 14" id="KW-0560">Oxidoreductase</keyword>
<dbReference type="InterPro" id="IPR002016">
    <property type="entry name" value="Haem_peroxidase"/>
</dbReference>
<evidence type="ECO:0000256" key="13">
    <source>
        <dbReference type="PIRSR" id="PIRSR600823-5"/>
    </source>
</evidence>
<comment type="similarity">
    <text evidence="14">Belongs to the peroxidase family. Classical plant (class III) peroxidase subfamily.</text>
</comment>
<dbReference type="GO" id="GO:0046872">
    <property type="term" value="F:metal ion binding"/>
    <property type="evidence" value="ECO:0007669"/>
    <property type="project" value="UniProtKB-UniRule"/>
</dbReference>
<evidence type="ECO:0000256" key="1">
    <source>
        <dbReference type="ARBA" id="ARBA00000189"/>
    </source>
</evidence>
<keyword evidence="4 11" id="KW-0479">Metal-binding</keyword>
<feature type="disulfide bond" evidence="13">
    <location>
        <begin position="69"/>
        <end position="74"/>
    </location>
</feature>
<feature type="active site" description="Proton acceptor" evidence="9">
    <location>
        <position position="67"/>
    </location>
</feature>
<dbReference type="PRINTS" id="PR00458">
    <property type="entry name" value="PEROXIDASE"/>
</dbReference>
<dbReference type="Proteomes" id="UP000006038">
    <property type="component" value="Chromosome 3"/>
</dbReference>
<evidence type="ECO:0000256" key="3">
    <source>
        <dbReference type="ARBA" id="ARBA00022617"/>
    </source>
</evidence>
<evidence type="ECO:0000313" key="18">
    <source>
        <dbReference type="Proteomes" id="UP000006038"/>
    </source>
</evidence>
<feature type="binding site" evidence="11">
    <location>
        <position position="68"/>
    </location>
    <ligand>
        <name>Ca(2+)</name>
        <dbReference type="ChEBI" id="CHEBI:29108"/>
        <label>1</label>
    </ligand>
</feature>
<evidence type="ECO:0000256" key="11">
    <source>
        <dbReference type="PIRSR" id="PIRSR600823-3"/>
    </source>
</evidence>
<evidence type="ECO:0000259" key="16">
    <source>
        <dbReference type="PROSITE" id="PS50873"/>
    </source>
</evidence>
<feature type="domain" description="Plant heme peroxidase family profile" evidence="16">
    <location>
        <begin position="26"/>
        <end position="170"/>
    </location>
</feature>
<dbReference type="InterPro" id="IPR010255">
    <property type="entry name" value="Haem_peroxidase_sf"/>
</dbReference>
<keyword evidence="13" id="KW-1015">Disulfide bond</keyword>
<dbReference type="Gene3D" id="1.10.520.10">
    <property type="match status" value="1"/>
</dbReference>
<comment type="function">
    <text evidence="14">Removal of H(2)O(2), oxidation of toxic reductants, biosynthesis and degradation of lignin, suberization, auxin catabolism, response to environmental stresses such as wounding, pathogen attack and oxidative stress.</text>
</comment>
<keyword evidence="14" id="KW-0964">Secreted</keyword>
<feature type="binding site" evidence="11">
    <location>
        <position position="75"/>
    </location>
    <ligand>
        <name>Ca(2+)</name>
        <dbReference type="ChEBI" id="CHEBI:29108"/>
        <label>1</label>
    </ligand>
</feature>
<dbReference type="PROSITE" id="PS00436">
    <property type="entry name" value="PEROXIDASE_2"/>
    <property type="match status" value="1"/>
</dbReference>
<sequence length="330" mass="36257">MAFAAMTVKLAVAVTCALVLASACHGLELGYYKKSCPRVEAIVRDQVKKFVYKDAGVGAGLIRLVFHDCFVEGCDASVLLDPTPANPKPEKLSPPNFPSLRGFDVIDAAKDAVERVCPGVVSCADIVAFAARDAAYFLSRMRVKINMPAGRFDGRLAHPPPPPAHPLPPPVSRHPQLRRQGPRRRGHGGALRRPHRRPLPLLLLRLRPPRRPLRHQRRLRQLPQAKVPGRQRPDREPGRGHPQRVRQPVLQERAVAQGAVNYGRGAADLAGDGEDGVGQRQHPRGVGGQVRQGVRQDGVHRCQDRIPGRDQEALQGCQLVIKLVHLLILP</sequence>
<reference evidence="17" key="1">
    <citation type="journal article" date="2013" name="Nat. Commun.">
        <title>Whole-genome sequencing of Oryza brachyantha reveals mechanisms underlying Oryza genome evolution.</title>
        <authorList>
            <person name="Chen J."/>
            <person name="Huang Q."/>
            <person name="Gao D."/>
            <person name="Wang J."/>
            <person name="Lang Y."/>
            <person name="Liu T."/>
            <person name="Li B."/>
            <person name="Bai Z."/>
            <person name="Luis Goicoechea J."/>
            <person name="Liang C."/>
            <person name="Chen C."/>
            <person name="Zhang W."/>
            <person name="Sun S."/>
            <person name="Liao Y."/>
            <person name="Zhang X."/>
            <person name="Yang L."/>
            <person name="Song C."/>
            <person name="Wang M."/>
            <person name="Shi J."/>
            <person name="Liu G."/>
            <person name="Liu J."/>
            <person name="Zhou H."/>
            <person name="Zhou W."/>
            <person name="Yu Q."/>
            <person name="An N."/>
            <person name="Chen Y."/>
            <person name="Cai Q."/>
            <person name="Wang B."/>
            <person name="Liu B."/>
            <person name="Min J."/>
            <person name="Huang Y."/>
            <person name="Wu H."/>
            <person name="Li Z."/>
            <person name="Zhang Y."/>
            <person name="Yin Y."/>
            <person name="Song W."/>
            <person name="Jiang J."/>
            <person name="Jackson S.A."/>
            <person name="Wing R.A."/>
            <person name="Wang J."/>
            <person name="Chen M."/>
        </authorList>
    </citation>
    <scope>NUCLEOTIDE SEQUENCE [LARGE SCALE GENOMIC DNA]</scope>
    <source>
        <strain evidence="17">cv. IRGC 101232</strain>
    </source>
</reference>
<dbReference type="InterPro" id="IPR000823">
    <property type="entry name" value="Peroxidase_pln"/>
</dbReference>
<dbReference type="Gramene" id="OB03G28040.1">
    <property type="protein sequence ID" value="OB03G28040.1"/>
    <property type="gene ID" value="OB03G28040"/>
</dbReference>
<evidence type="ECO:0000256" key="9">
    <source>
        <dbReference type="PIRSR" id="PIRSR600823-1"/>
    </source>
</evidence>
<protein>
    <recommendedName>
        <fullName evidence="14">Peroxidase</fullName>
        <ecNumber evidence="14">1.11.1.7</ecNumber>
    </recommendedName>
</protein>
<dbReference type="EnsemblPlants" id="OB03G28040.1">
    <property type="protein sequence ID" value="OB03G28040.1"/>
    <property type="gene ID" value="OB03G28040"/>
</dbReference>
<feature type="binding site" evidence="11">
    <location>
        <position position="77"/>
    </location>
    <ligand>
        <name>Ca(2+)</name>
        <dbReference type="ChEBI" id="CHEBI:29108"/>
        <label>1</label>
    </ligand>
</feature>
<dbReference type="GO" id="GO:0005576">
    <property type="term" value="C:extracellular region"/>
    <property type="evidence" value="ECO:0007669"/>
    <property type="project" value="UniProtKB-SubCell"/>
</dbReference>
<evidence type="ECO:0000256" key="2">
    <source>
        <dbReference type="ARBA" id="ARBA00022559"/>
    </source>
</evidence>
<dbReference type="SUPFAM" id="SSF48113">
    <property type="entry name" value="Heme-dependent peroxidases"/>
    <property type="match status" value="1"/>
</dbReference>
<dbReference type="GO" id="GO:0042744">
    <property type="term" value="P:hydrogen peroxide catabolic process"/>
    <property type="evidence" value="ECO:0007669"/>
    <property type="project" value="UniProtKB-KW"/>
</dbReference>
<feature type="disulfide bond" evidence="13">
    <location>
        <begin position="36"/>
        <end position="117"/>
    </location>
</feature>
<feature type="compositionally biased region" description="Basic residues" evidence="15">
    <location>
        <begin position="207"/>
        <end position="220"/>
    </location>
</feature>
<evidence type="ECO:0000256" key="10">
    <source>
        <dbReference type="PIRSR" id="PIRSR600823-2"/>
    </source>
</evidence>
<dbReference type="OMA" id="HRCQDRI"/>
<keyword evidence="2 14" id="KW-0575">Peroxidase</keyword>
<dbReference type="GO" id="GO:0140825">
    <property type="term" value="F:lactoperoxidase activity"/>
    <property type="evidence" value="ECO:0007669"/>
    <property type="project" value="UniProtKB-EC"/>
</dbReference>
<dbReference type="PRINTS" id="PR00461">
    <property type="entry name" value="PLPEROXIDASE"/>
</dbReference>
<evidence type="ECO:0000256" key="15">
    <source>
        <dbReference type="SAM" id="MobiDB-lite"/>
    </source>
</evidence>
<dbReference type="HOGENOM" id="CLU_072917_0_0_1"/>
<evidence type="ECO:0000256" key="5">
    <source>
        <dbReference type="ARBA" id="ARBA00022837"/>
    </source>
</evidence>
<keyword evidence="14" id="KW-0732">Signal</keyword>
<dbReference type="PANTHER" id="PTHR31235">
    <property type="entry name" value="PEROXIDASE 25-RELATED"/>
    <property type="match status" value="1"/>
</dbReference>
<dbReference type="FunFam" id="1.10.520.10:FF:000039">
    <property type="entry name" value="Os07g0639500 protein"/>
    <property type="match status" value="1"/>
</dbReference>
<keyword evidence="7 14" id="KW-0408">Iron</keyword>
<feature type="compositionally biased region" description="Pro residues" evidence="15">
    <location>
        <begin position="158"/>
        <end position="172"/>
    </location>
</feature>
<dbReference type="STRING" id="4533.J3LP28"/>
<name>J3LP28_ORYBR</name>
<evidence type="ECO:0000256" key="8">
    <source>
        <dbReference type="ARBA" id="ARBA00023324"/>
    </source>
</evidence>
<comment type="cofactor">
    <cofactor evidence="11 14">
        <name>Ca(2+)</name>
        <dbReference type="ChEBI" id="CHEBI:29108"/>
    </cofactor>
    <text evidence="11 14">Binds 2 calcium ions per subunit.</text>
</comment>
<keyword evidence="5 11" id="KW-0106">Calcium</keyword>
<feature type="binding site" evidence="10">
    <location>
        <position position="168"/>
    </location>
    <ligand>
        <name>substrate</name>
    </ligand>
</feature>
<evidence type="ECO:0000256" key="4">
    <source>
        <dbReference type="ARBA" id="ARBA00022723"/>
    </source>
</evidence>
<feature type="compositionally biased region" description="Basic residues" evidence="15">
    <location>
        <begin position="175"/>
        <end position="198"/>
    </location>
</feature>
<feature type="binding site" evidence="11">
    <location>
        <position position="71"/>
    </location>
    <ligand>
        <name>Ca(2+)</name>
        <dbReference type="ChEBI" id="CHEBI:29108"/>
        <label>1</label>
    </ligand>
</feature>
<comment type="catalytic activity">
    <reaction evidence="1 14">
        <text>2 a phenolic donor + H2O2 = 2 a phenolic radical donor + 2 H2O</text>
        <dbReference type="Rhea" id="RHEA:56136"/>
        <dbReference type="ChEBI" id="CHEBI:15377"/>
        <dbReference type="ChEBI" id="CHEBI:16240"/>
        <dbReference type="ChEBI" id="CHEBI:139520"/>
        <dbReference type="ChEBI" id="CHEBI:139521"/>
        <dbReference type="EC" id="1.11.1.7"/>
    </reaction>
</comment>
<feature type="signal peptide" evidence="14">
    <location>
        <begin position="1"/>
        <end position="26"/>
    </location>
</feature>
<organism evidence="17">
    <name type="scientific">Oryza brachyantha</name>
    <name type="common">malo sina</name>
    <dbReference type="NCBI Taxonomy" id="4533"/>
    <lineage>
        <taxon>Eukaryota</taxon>
        <taxon>Viridiplantae</taxon>
        <taxon>Streptophyta</taxon>
        <taxon>Embryophyta</taxon>
        <taxon>Tracheophyta</taxon>
        <taxon>Spermatophyta</taxon>
        <taxon>Magnoliopsida</taxon>
        <taxon>Liliopsida</taxon>
        <taxon>Poales</taxon>
        <taxon>Poaceae</taxon>
        <taxon>BOP clade</taxon>
        <taxon>Oryzoideae</taxon>
        <taxon>Oryzeae</taxon>
        <taxon>Oryzinae</taxon>
        <taxon>Oryza</taxon>
    </lineage>
</organism>
<proteinExistence type="inferred from homology"/>
<evidence type="ECO:0000256" key="14">
    <source>
        <dbReference type="RuleBase" id="RU362060"/>
    </source>
</evidence>